<dbReference type="STRING" id="390807.SAMN04488095_3092"/>
<dbReference type="Proteomes" id="UP000199110">
    <property type="component" value="Unassembled WGS sequence"/>
</dbReference>
<dbReference type="InterPro" id="IPR007450">
    <property type="entry name" value="BamE_dom"/>
</dbReference>
<feature type="domain" description="Outer membrane protein assembly factor BamE" evidence="4">
    <location>
        <begin position="28"/>
        <end position="103"/>
    </location>
</feature>
<feature type="chain" id="PRO_5011630097" evidence="3">
    <location>
        <begin position="19"/>
        <end position="150"/>
    </location>
</feature>
<organism evidence="5 6">
    <name type="scientific">Jannaschia pohangensis</name>
    <dbReference type="NCBI Taxonomy" id="390807"/>
    <lineage>
        <taxon>Bacteria</taxon>
        <taxon>Pseudomonadati</taxon>
        <taxon>Pseudomonadota</taxon>
        <taxon>Alphaproteobacteria</taxon>
        <taxon>Rhodobacterales</taxon>
        <taxon>Roseobacteraceae</taxon>
        <taxon>Jannaschia</taxon>
    </lineage>
</organism>
<evidence type="ECO:0000256" key="1">
    <source>
        <dbReference type="ARBA" id="ARBA00022729"/>
    </source>
</evidence>
<dbReference type="InterPro" id="IPR037873">
    <property type="entry name" value="BamE-like"/>
</dbReference>
<dbReference type="Pfam" id="PF04355">
    <property type="entry name" value="BamE"/>
    <property type="match status" value="1"/>
</dbReference>
<dbReference type="RefSeq" id="WP_092783298.1">
    <property type="nucleotide sequence ID" value="NZ_FORA01000004.1"/>
</dbReference>
<keyword evidence="6" id="KW-1185">Reference proteome</keyword>
<protein>
    <submittedName>
        <fullName evidence="5">Beta-barrel assembly machine subunit BamE</fullName>
    </submittedName>
</protein>
<evidence type="ECO:0000256" key="2">
    <source>
        <dbReference type="ARBA" id="ARBA00023136"/>
    </source>
</evidence>
<dbReference type="EMBL" id="FORA01000004">
    <property type="protein sequence ID" value="SFJ56143.1"/>
    <property type="molecule type" value="Genomic_DNA"/>
</dbReference>
<name>A0A1I3SBF7_9RHOB</name>
<proteinExistence type="predicted"/>
<evidence type="ECO:0000313" key="5">
    <source>
        <dbReference type="EMBL" id="SFJ56143.1"/>
    </source>
</evidence>
<evidence type="ECO:0000259" key="4">
    <source>
        <dbReference type="Pfam" id="PF04355"/>
    </source>
</evidence>
<feature type="signal peptide" evidence="3">
    <location>
        <begin position="1"/>
        <end position="18"/>
    </location>
</feature>
<evidence type="ECO:0000313" key="6">
    <source>
        <dbReference type="Proteomes" id="UP000199110"/>
    </source>
</evidence>
<accession>A0A1I3SBF7</accession>
<dbReference type="AlphaFoldDB" id="A0A1I3SBF7"/>
<dbReference type="GO" id="GO:0019867">
    <property type="term" value="C:outer membrane"/>
    <property type="evidence" value="ECO:0007669"/>
    <property type="project" value="InterPro"/>
</dbReference>
<keyword evidence="2" id="KW-0472">Membrane</keyword>
<evidence type="ECO:0000256" key="3">
    <source>
        <dbReference type="SAM" id="SignalP"/>
    </source>
</evidence>
<gene>
    <name evidence="5" type="ORF">SAMN04488095_3092</name>
</gene>
<keyword evidence="1 3" id="KW-0732">Signal</keyword>
<dbReference type="PROSITE" id="PS51257">
    <property type="entry name" value="PROKAR_LIPOPROTEIN"/>
    <property type="match status" value="1"/>
</dbReference>
<reference evidence="5 6" key="1">
    <citation type="submission" date="2016-10" db="EMBL/GenBank/DDBJ databases">
        <authorList>
            <person name="de Groot N.N."/>
        </authorList>
    </citation>
    <scope>NUCLEOTIDE SEQUENCE [LARGE SCALE GENOMIC DNA]</scope>
    <source>
        <strain evidence="5 6">DSM 19073</strain>
    </source>
</reference>
<sequence>MASFFKGLAILLVVTGLAACSATFRNHGYVPDDADLEALIIGVDTRDTVETTVGRPATSGVEREDAWYYVQSQVRNYAWRAPQTLERELVAISFAPDGTIENIEKFGLERGRVVTLSRRVTKTSIREFGLIQQIIRNFGRINVGETLADG</sequence>
<dbReference type="Gene3D" id="3.30.1450.10">
    <property type="match status" value="1"/>
</dbReference>
<dbReference type="OrthoDB" id="7203955at2"/>